<gene>
    <name evidence="5" type="ORF">CCMP2556_LOCUS14861</name>
</gene>
<feature type="domain" description="Tyrosine specific protein phosphatases" evidence="4">
    <location>
        <begin position="126"/>
        <end position="165"/>
    </location>
</feature>
<evidence type="ECO:0000259" key="4">
    <source>
        <dbReference type="PROSITE" id="PS50056"/>
    </source>
</evidence>
<name>A0ABP0K8S4_9DINO</name>
<evidence type="ECO:0000256" key="3">
    <source>
        <dbReference type="SAM" id="SignalP"/>
    </source>
</evidence>
<keyword evidence="3" id="KW-0732">Signal</keyword>
<dbReference type="SUPFAM" id="SSF52799">
    <property type="entry name" value="(Phosphotyrosine protein) phosphatases II"/>
    <property type="match status" value="1"/>
</dbReference>
<feature type="coiled-coil region" evidence="1">
    <location>
        <begin position="1257"/>
        <end position="1342"/>
    </location>
</feature>
<feature type="region of interest" description="Disordered" evidence="2">
    <location>
        <begin position="990"/>
        <end position="1055"/>
    </location>
</feature>
<dbReference type="InterPro" id="IPR016130">
    <property type="entry name" value="Tyr_Pase_AS"/>
</dbReference>
<feature type="signal peptide" evidence="3">
    <location>
        <begin position="1"/>
        <end position="17"/>
    </location>
</feature>
<feature type="compositionally biased region" description="Polar residues" evidence="2">
    <location>
        <begin position="997"/>
        <end position="1007"/>
    </location>
</feature>
<organism evidence="5 6">
    <name type="scientific">Durusdinium trenchii</name>
    <dbReference type="NCBI Taxonomy" id="1381693"/>
    <lineage>
        <taxon>Eukaryota</taxon>
        <taxon>Sar</taxon>
        <taxon>Alveolata</taxon>
        <taxon>Dinophyceae</taxon>
        <taxon>Suessiales</taxon>
        <taxon>Symbiodiniaceae</taxon>
        <taxon>Durusdinium</taxon>
    </lineage>
</organism>
<dbReference type="InterPro" id="IPR029021">
    <property type="entry name" value="Prot-tyrosine_phosphatase-like"/>
</dbReference>
<keyword evidence="1" id="KW-0175">Coiled coil</keyword>
<proteinExistence type="predicted"/>
<keyword evidence="6" id="KW-1185">Reference proteome</keyword>
<dbReference type="Gene3D" id="3.90.190.10">
    <property type="entry name" value="Protein tyrosine phosphatase superfamily"/>
    <property type="match status" value="1"/>
</dbReference>
<feature type="region of interest" description="Disordered" evidence="2">
    <location>
        <begin position="1170"/>
        <end position="1196"/>
    </location>
</feature>
<protein>
    <recommendedName>
        <fullName evidence="4">Tyrosine specific protein phosphatases domain-containing protein</fullName>
    </recommendedName>
</protein>
<feature type="chain" id="PRO_5046614353" description="Tyrosine specific protein phosphatases domain-containing protein" evidence="3">
    <location>
        <begin position="18"/>
        <end position="1666"/>
    </location>
</feature>
<evidence type="ECO:0000256" key="2">
    <source>
        <dbReference type="SAM" id="MobiDB-lite"/>
    </source>
</evidence>
<evidence type="ECO:0000313" key="5">
    <source>
        <dbReference type="EMBL" id="CAK9022494.1"/>
    </source>
</evidence>
<dbReference type="InterPro" id="IPR000387">
    <property type="entry name" value="Tyr_Pase_dom"/>
</dbReference>
<feature type="compositionally biased region" description="Basic and acidic residues" evidence="2">
    <location>
        <begin position="1035"/>
        <end position="1055"/>
    </location>
</feature>
<dbReference type="EMBL" id="CAXAMN010007713">
    <property type="protein sequence ID" value="CAK9022494.1"/>
    <property type="molecule type" value="Genomic_DNA"/>
</dbReference>
<dbReference type="PROSITE" id="PS50056">
    <property type="entry name" value="TYR_PHOSPHATASE_2"/>
    <property type="match status" value="1"/>
</dbReference>
<sequence>MLIGAGGLLWIMPTDRAALLLGSLKAACSLEDIVETSSLKVTVVVTMCAQEMRIAGAPTDWTKYFQQQDVFRIQCHLEDTTLKPARRWLEQIPDLVASCLRQWKIVCSQLWEPSMLAVARDKSMHVLFHCFGGINRSTGILCAWLVVAYEHSALEAVQLLLQKRPAWRPWRNRPYVLEALWRLEGLRAEWQRDFSDRTATDIGSGDLPQRPRALPAGLGYTLDFTEEIFEWLKELAALTRSLKLSHQAEHFQADLLPRPRLRPEQQLERLHRLHPLRLDHQNSDLKMNPEKLVHRSPLKRHLMKLGSKMKVNGVRGSARKMMEECVKDQVNEVTWRKGGDDPWSNKHYVLAQIGRDVSFLEQASLELRDDPDVILAAVLQDPFEALRLASEDLRMDANYVKELVRQSKAPWLLKLPGLEHFRDDTAFVERCEKGAGTGLVFTYYDSSTCFMKMRKHFKAINVSVPGGDARDQVVEKLMNEGPQGIATVWFGDEHVFGAYADESKWMHPPHECGRDQVAVPPESERIGMWSCHVQSQKGDFWPATGSKYNCHLGQEYAADFQVVSEETRDQIEDWRLSLSAEGVLLRCLISSAQRPKLGAVTGCEEYEMHKLMVFSRTQDGQLQIHSDPETAPWAKDSLVALGTPAPRCLRCDYKGYVRLGTSSNAHEVNVLCGGFISPMRLSLLRVTSLMESLQEGGPVAQSGEHYAPPPLPSFELQPLTCNSCANGLSLFKREMSLVPNLIPGLRTSTKATFSEHFAATHYTRTVNSSKLYTAGSEQAQMLKFLEETSPRDRQPGKLDSELDQFFAMDMDSPSDVESIATNSIGWNDTLLDPLSSVMNGRISGNYTGNLNCPVVWVCLKDLCFDSSDVESEQPGQRGSSLLTRAPGAMEESRLGGRWRAARAGWSDGPAEAMGSASSVEGENCCSVQLRNQARPGECEEALPIWLTEGEIFPECETFRQGIECLRSQAAPEPGGSEALAVETLPASHAQLPKEACGSSTDASSKSPDQVLVPDDPVNGTSGELPTVAANAEAKSSSEQEPTLREDEKVPSKEEEPLLSLRNLLPYWQAWGDFAQAEKTARHAALQTLLRDSFCGWHDFAATEKAARHADMQRLLLHGLDTWRDFAKGEKAEKHPGNTLNAHANVRLLLRCLHAWRDFAKAEKAERVVKGEKLTEAPPQPPLETEVEETPPEDPPSCLQEMLEGISRTNRAKTNDAKSDVRTEALKAYWKELQLPAEQIILNEVQKIRPRRLDPKIMKEVKRALRNLEGALEDCATSEDMAVIMESELEIHKKIIQEIENDYVDTLNTKTDLAVLLQQLDKKEEAEQKLREVLTTMQAKNDKLVGKFHRQPVKSSYLMAKKKTETIGFDHEDSQTIGGSSTSERVKENFALHFVMNGQASVIDKTGDIAFEGNIRREATFCIISFPGKFASGWDALVAALHGESVACVFLTTPETGLGKHKDDGSGKCWCSQIYGERNFKQFGYLVEMKDPDPEKLKQALENAKCTHAIVVPFHATPEERKAYEEEAKKAWEKYGKVASWGCEWFVVWMEQVKQAVQLGQRLQVVFFPGQRGQGKVAWDELSFRDLWDGVGCGGSQKAEIAYVEAMRKIEGDTWDYDEIDVKRFLFQEFHPNCKVFAEDPTDGSWREGTMVLTIPDSQSSETLSRV</sequence>
<dbReference type="PROSITE" id="PS00383">
    <property type="entry name" value="TYR_PHOSPHATASE_1"/>
    <property type="match status" value="1"/>
</dbReference>
<comment type="caution">
    <text evidence="5">The sequence shown here is derived from an EMBL/GenBank/DDBJ whole genome shotgun (WGS) entry which is preliminary data.</text>
</comment>
<evidence type="ECO:0000313" key="6">
    <source>
        <dbReference type="Proteomes" id="UP001642484"/>
    </source>
</evidence>
<reference evidence="5 6" key="1">
    <citation type="submission" date="2024-02" db="EMBL/GenBank/DDBJ databases">
        <authorList>
            <person name="Chen Y."/>
            <person name="Shah S."/>
            <person name="Dougan E. K."/>
            <person name="Thang M."/>
            <person name="Chan C."/>
        </authorList>
    </citation>
    <scope>NUCLEOTIDE SEQUENCE [LARGE SCALE GENOMIC DNA]</scope>
</reference>
<accession>A0ABP0K8S4</accession>
<dbReference type="Proteomes" id="UP001642484">
    <property type="component" value="Unassembled WGS sequence"/>
</dbReference>
<evidence type="ECO:0000256" key="1">
    <source>
        <dbReference type="SAM" id="Coils"/>
    </source>
</evidence>